<feature type="transmembrane region" description="Helical" evidence="6">
    <location>
        <begin position="21"/>
        <end position="41"/>
    </location>
</feature>
<dbReference type="InterPro" id="IPR025857">
    <property type="entry name" value="MacB_PCD"/>
</dbReference>
<sequence>MTSRFGALFWRQIVRPSWRRPALTLLNVFSIALGVAVFLAIQAANRNALQSFRSAAELTTGKADLEIRGNIPEEIFPKVQTVPGVLSATPIVEGLVVVPDLPGEYLRILGVDPFTGRDLFAFDLQGANREPLDFGKWLADPEAIALQQDQLAVLAPAIRDGKLPVLAGSARRKLQPAFLFTTGHNLAGADPRVAAMDIGWAQELLGKSGHLSSIQILLESPKDEAPVTAALKALVPADVIVAPPVTRTREVESLLGSFQLNLTAMSLVSLFVGMLLIYNSVSASVVRRRPEIAILRACGATRAEVRLLFLGEAAYEALLGSALGIVLGPVLASLVASPIEQSVSSLYEVVRLGTNSLAPSQVVLGFAVGIGASLVAAWRPASEAATCDPAKVLHPGAAVEQLAPRRPWHLVAAAVILLVAFLSGALSLALGSRWLPFVSAGAVLTGFALVVPWLAAGVAATFRGRGVYLRLASDHLVRTMHRNAVTIASLASAVALTISVSVMIHSFRASVAKWISHTLQADLYISPAANDVGGFESYLPANALAWARSQPETVEISAFREMTVRWQGHQIGLTVLDGKGRGDLEFLPGSWPDAKEKFLTGQAVAVSESLYTRYRISTGDTITLPTPSGDQQFTVCGVFRDFTNERGVIMMQSSLFQKYWHDARWHSMGIRVKENRDAVAQRFRATFGDEGQFVVYNNQSLRQRVFEIFDQTFAVTSVLRGIAVIVAIIGVLFSLSVLVMEREREVGVLRAIGASRPQVLGIFLGEAGLIGIAATISGIISGMALAMVLTWVVNKAFFGWSIELTYPLGPIITTPLWLIPAALIAALFPAWRAANIRPAIAVRFE</sequence>
<dbReference type="AlphaFoldDB" id="A0A146GEI5"/>
<keyword evidence="10" id="KW-1185">Reference proteome</keyword>
<comment type="subcellular location">
    <subcellularLocation>
        <location evidence="1">Cell membrane</location>
        <topology evidence="1">Multi-pass membrane protein</topology>
    </subcellularLocation>
</comment>
<evidence type="ECO:0000256" key="2">
    <source>
        <dbReference type="ARBA" id="ARBA00022475"/>
    </source>
</evidence>
<keyword evidence="2" id="KW-1003">Cell membrane</keyword>
<evidence type="ECO:0000256" key="1">
    <source>
        <dbReference type="ARBA" id="ARBA00004651"/>
    </source>
</evidence>
<feature type="transmembrane region" description="Helical" evidence="6">
    <location>
        <begin position="804"/>
        <end position="828"/>
    </location>
</feature>
<evidence type="ECO:0000256" key="6">
    <source>
        <dbReference type="SAM" id="Phobius"/>
    </source>
</evidence>
<dbReference type="Pfam" id="PF02687">
    <property type="entry name" value="FtsX"/>
    <property type="match status" value="2"/>
</dbReference>
<protein>
    <submittedName>
        <fullName evidence="9">Putative ABC transport system permease protein</fullName>
    </submittedName>
</protein>
<feature type="transmembrane region" description="Helical" evidence="6">
    <location>
        <begin position="307"/>
        <end position="336"/>
    </location>
</feature>
<evidence type="ECO:0000256" key="3">
    <source>
        <dbReference type="ARBA" id="ARBA00022692"/>
    </source>
</evidence>
<dbReference type="OrthoDB" id="9780560at2"/>
<evidence type="ECO:0000256" key="5">
    <source>
        <dbReference type="ARBA" id="ARBA00023136"/>
    </source>
</evidence>
<feature type="domain" description="ABC3 transporter permease C-terminal" evidence="7">
    <location>
        <begin position="721"/>
        <end position="837"/>
    </location>
</feature>
<dbReference type="Pfam" id="PF12704">
    <property type="entry name" value="MacB_PCD"/>
    <property type="match status" value="1"/>
</dbReference>
<dbReference type="InParanoid" id="A0A146GEI5"/>
<dbReference type="PANTHER" id="PTHR30287">
    <property type="entry name" value="MEMBRANE COMPONENT OF PREDICTED ABC SUPERFAMILY METABOLITE UPTAKE TRANSPORTER"/>
    <property type="match status" value="1"/>
</dbReference>
<evidence type="ECO:0000259" key="7">
    <source>
        <dbReference type="Pfam" id="PF02687"/>
    </source>
</evidence>
<evidence type="ECO:0000313" key="9">
    <source>
        <dbReference type="EMBL" id="GAT35057.1"/>
    </source>
</evidence>
<evidence type="ECO:0000256" key="4">
    <source>
        <dbReference type="ARBA" id="ARBA00022989"/>
    </source>
</evidence>
<keyword evidence="5 6" id="KW-0472">Membrane</keyword>
<comment type="caution">
    <text evidence="9">The sequence shown here is derived from an EMBL/GenBank/DDBJ whole genome shotgun (WGS) entry which is preliminary data.</text>
</comment>
<keyword evidence="3 6" id="KW-0812">Transmembrane</keyword>
<dbReference type="RefSeq" id="WP_075080913.1">
    <property type="nucleotide sequence ID" value="NZ_BDCO01000003.1"/>
</dbReference>
<dbReference type="InterPro" id="IPR003838">
    <property type="entry name" value="ABC3_permease_C"/>
</dbReference>
<keyword evidence="4 6" id="KW-1133">Transmembrane helix</keyword>
<organism evidence="9 10">
    <name type="scientific">Terrimicrobium sacchariphilum</name>
    <dbReference type="NCBI Taxonomy" id="690879"/>
    <lineage>
        <taxon>Bacteria</taxon>
        <taxon>Pseudomonadati</taxon>
        <taxon>Verrucomicrobiota</taxon>
        <taxon>Terrimicrobiia</taxon>
        <taxon>Terrimicrobiales</taxon>
        <taxon>Terrimicrobiaceae</taxon>
        <taxon>Terrimicrobium</taxon>
    </lineage>
</organism>
<dbReference type="STRING" id="690879.TSACC_3117"/>
<dbReference type="PANTHER" id="PTHR30287:SF2">
    <property type="entry name" value="BLL1001 PROTEIN"/>
    <property type="match status" value="1"/>
</dbReference>
<gene>
    <name evidence="9" type="ORF">TSACC_3117</name>
</gene>
<dbReference type="InterPro" id="IPR038766">
    <property type="entry name" value="Membrane_comp_ABC_pdt"/>
</dbReference>
<feature type="transmembrane region" description="Helical" evidence="6">
    <location>
        <begin position="483"/>
        <end position="504"/>
    </location>
</feature>
<name>A0A146GEI5_TERSA</name>
<dbReference type="Proteomes" id="UP000076023">
    <property type="component" value="Unassembled WGS sequence"/>
</dbReference>
<dbReference type="EMBL" id="BDCO01000003">
    <property type="protein sequence ID" value="GAT35057.1"/>
    <property type="molecule type" value="Genomic_DNA"/>
</dbReference>
<feature type="transmembrane region" description="Helical" evidence="6">
    <location>
        <begin position="410"/>
        <end position="431"/>
    </location>
</feature>
<feature type="domain" description="ABC3 transporter permease C-terminal" evidence="7">
    <location>
        <begin position="264"/>
        <end position="386"/>
    </location>
</feature>
<evidence type="ECO:0000313" key="10">
    <source>
        <dbReference type="Proteomes" id="UP000076023"/>
    </source>
</evidence>
<feature type="transmembrane region" description="Helical" evidence="6">
    <location>
        <begin position="437"/>
        <end position="462"/>
    </location>
</feature>
<feature type="domain" description="MacB-like periplasmic core" evidence="8">
    <location>
        <begin position="484"/>
        <end position="684"/>
    </location>
</feature>
<proteinExistence type="predicted"/>
<feature type="transmembrane region" description="Helical" evidence="6">
    <location>
        <begin position="262"/>
        <end position="286"/>
    </location>
</feature>
<dbReference type="GO" id="GO:0005886">
    <property type="term" value="C:plasma membrane"/>
    <property type="evidence" value="ECO:0007669"/>
    <property type="project" value="UniProtKB-SubCell"/>
</dbReference>
<evidence type="ECO:0000259" key="8">
    <source>
        <dbReference type="Pfam" id="PF12704"/>
    </source>
</evidence>
<reference evidence="10" key="1">
    <citation type="journal article" date="2017" name="Genome Announc.">
        <title>Draft Genome Sequence of Terrimicrobium sacchariphilum NM-5T, a Facultative Anaerobic Soil Bacterium of the Class Spartobacteria.</title>
        <authorList>
            <person name="Qiu Y.L."/>
            <person name="Tourlousse D.M."/>
            <person name="Matsuura N."/>
            <person name="Ohashi A."/>
            <person name="Sekiguchi Y."/>
        </authorList>
    </citation>
    <scope>NUCLEOTIDE SEQUENCE [LARGE SCALE GENOMIC DNA]</scope>
    <source>
        <strain evidence="10">NM-5</strain>
    </source>
</reference>
<accession>A0A146GEI5</accession>
<feature type="transmembrane region" description="Helical" evidence="6">
    <location>
        <begin position="759"/>
        <end position="792"/>
    </location>
</feature>
<feature type="transmembrane region" description="Helical" evidence="6">
    <location>
        <begin position="718"/>
        <end position="739"/>
    </location>
</feature>
<feature type="transmembrane region" description="Helical" evidence="6">
    <location>
        <begin position="356"/>
        <end position="378"/>
    </location>
</feature>